<dbReference type="EMBL" id="BAAAJX010000001">
    <property type="protein sequence ID" value="GAA1491772.1"/>
    <property type="molecule type" value="Genomic_DNA"/>
</dbReference>
<accession>A0ABN1Z892</accession>
<name>A0ABN1Z892_9MICO</name>
<gene>
    <name evidence="1" type="ORF">GCM10009627_01180</name>
</gene>
<evidence type="ECO:0000313" key="2">
    <source>
        <dbReference type="Proteomes" id="UP001501742"/>
    </source>
</evidence>
<sequence>MSVPVHELLPRVAALNVPGAPYVFEIDGTTIIGRWAFDNPALAEVLGDGGASANFRYVVTLDPSRGTFRCSERDAGYNNGAFRAYRGYSRNYNVNLLTIIVALVRRAERKRRTGSATPPHRFRQEELKSPLRSVLEGSGWRRRGLIR</sequence>
<evidence type="ECO:0000313" key="1">
    <source>
        <dbReference type="EMBL" id="GAA1491772.1"/>
    </source>
</evidence>
<reference evidence="1 2" key="1">
    <citation type="journal article" date="2019" name="Int. J. Syst. Evol. Microbiol.">
        <title>The Global Catalogue of Microorganisms (GCM) 10K type strain sequencing project: providing services to taxonomists for standard genome sequencing and annotation.</title>
        <authorList>
            <consortium name="The Broad Institute Genomics Platform"/>
            <consortium name="The Broad Institute Genome Sequencing Center for Infectious Disease"/>
            <person name="Wu L."/>
            <person name="Ma J."/>
        </authorList>
    </citation>
    <scope>NUCLEOTIDE SEQUENCE [LARGE SCALE GENOMIC DNA]</scope>
    <source>
        <strain evidence="1 2">JCM 12140</strain>
    </source>
</reference>
<proteinExistence type="predicted"/>
<dbReference type="Proteomes" id="UP001501742">
    <property type="component" value="Unassembled WGS sequence"/>
</dbReference>
<keyword evidence="2" id="KW-1185">Reference proteome</keyword>
<protein>
    <submittedName>
        <fullName evidence="1">Uncharacterized protein</fullName>
    </submittedName>
</protein>
<organism evidence="1 2">
    <name type="scientific">Curtobacterium herbarum</name>
    <dbReference type="NCBI Taxonomy" id="150122"/>
    <lineage>
        <taxon>Bacteria</taxon>
        <taxon>Bacillati</taxon>
        <taxon>Actinomycetota</taxon>
        <taxon>Actinomycetes</taxon>
        <taxon>Micrococcales</taxon>
        <taxon>Microbacteriaceae</taxon>
        <taxon>Curtobacterium</taxon>
    </lineage>
</organism>
<comment type="caution">
    <text evidence="1">The sequence shown here is derived from an EMBL/GenBank/DDBJ whole genome shotgun (WGS) entry which is preliminary data.</text>
</comment>
<dbReference type="RefSeq" id="WP_204608332.1">
    <property type="nucleotide sequence ID" value="NZ_BAAAJX010000001.1"/>
</dbReference>